<proteinExistence type="predicted"/>
<dbReference type="EMBL" id="BK015491">
    <property type="protein sequence ID" value="DAE09718.1"/>
    <property type="molecule type" value="Genomic_DNA"/>
</dbReference>
<reference evidence="1" key="1">
    <citation type="journal article" date="2021" name="Proc. Natl. Acad. Sci. U.S.A.">
        <title>A Catalog of Tens of Thousands of Viruses from Human Metagenomes Reveals Hidden Associations with Chronic Diseases.</title>
        <authorList>
            <person name="Tisza M.J."/>
            <person name="Buck C.B."/>
        </authorList>
    </citation>
    <scope>NUCLEOTIDE SEQUENCE</scope>
    <source>
        <strain evidence="1">CtjhW4</strain>
    </source>
</reference>
<accession>A0A8S5PRL8</accession>
<organism evidence="1">
    <name type="scientific">Myoviridae sp. ctjhW4</name>
    <dbReference type="NCBI Taxonomy" id="2825162"/>
    <lineage>
        <taxon>Viruses</taxon>
        <taxon>Duplodnaviria</taxon>
        <taxon>Heunggongvirae</taxon>
        <taxon>Uroviricota</taxon>
        <taxon>Caudoviricetes</taxon>
    </lineage>
</organism>
<protein>
    <submittedName>
        <fullName evidence="1">Uncharacterized protein</fullName>
    </submittedName>
</protein>
<evidence type="ECO:0000313" key="1">
    <source>
        <dbReference type="EMBL" id="DAE09718.1"/>
    </source>
</evidence>
<name>A0A8S5PRL8_9CAUD</name>
<sequence length="173" mass="19844">MKKEASDAVKEIYDDLTLTSEEREAKLEEIRQYYNERAKYLYAEQKEAIADMNEAGNISIDDFSNNYAEDLIDMTDNLENFKSNFKNYFNDCEDALDDYNDTVDDIADESGTNFKDLKTTIDDVSSSTEKVQKAGESAISSMMHQINSMIDYTNQWSSMADEIIRACNALNDY</sequence>